<dbReference type="NCBIfam" id="TIGR00125">
    <property type="entry name" value="cyt_tran_rel"/>
    <property type="match status" value="1"/>
</dbReference>
<evidence type="ECO:0000313" key="17">
    <source>
        <dbReference type="EMBL" id="AZQ76176.1"/>
    </source>
</evidence>
<keyword evidence="5 15" id="KW-0288">FMN</keyword>
<dbReference type="InterPro" id="IPR015864">
    <property type="entry name" value="FAD_synthase"/>
</dbReference>
<dbReference type="InterPro" id="IPR014729">
    <property type="entry name" value="Rossmann-like_a/b/a_fold"/>
</dbReference>
<evidence type="ECO:0000256" key="5">
    <source>
        <dbReference type="ARBA" id="ARBA00022643"/>
    </source>
</evidence>
<dbReference type="GO" id="GO:0003919">
    <property type="term" value="F:FMN adenylyltransferase activity"/>
    <property type="evidence" value="ECO:0007669"/>
    <property type="project" value="UniProtKB-UniRule"/>
</dbReference>
<evidence type="ECO:0000256" key="15">
    <source>
        <dbReference type="PIRNR" id="PIRNR004491"/>
    </source>
</evidence>
<dbReference type="Gene3D" id="3.40.50.620">
    <property type="entry name" value="HUPs"/>
    <property type="match status" value="1"/>
</dbReference>
<evidence type="ECO:0000256" key="2">
    <source>
        <dbReference type="ARBA" id="ARBA00004726"/>
    </source>
</evidence>
<dbReference type="EC" id="2.7.7.2" evidence="15"/>
<keyword evidence="12" id="KW-0511">Multifunctional enzyme</keyword>
<dbReference type="GO" id="GO:0006747">
    <property type="term" value="P:FAD biosynthetic process"/>
    <property type="evidence" value="ECO:0007669"/>
    <property type="project" value="UniProtKB-UniRule"/>
</dbReference>
<dbReference type="NCBIfam" id="TIGR00083">
    <property type="entry name" value="ribF"/>
    <property type="match status" value="1"/>
</dbReference>
<dbReference type="InterPro" id="IPR002606">
    <property type="entry name" value="Riboflavin_kinase_bac"/>
</dbReference>
<dbReference type="UniPathway" id="UPA00277">
    <property type="reaction ID" value="UER00407"/>
</dbReference>
<dbReference type="Pfam" id="PF06574">
    <property type="entry name" value="FAD_syn"/>
    <property type="match status" value="1"/>
</dbReference>
<proteinExistence type="inferred from homology"/>
<dbReference type="EC" id="2.7.1.26" evidence="15"/>
<evidence type="ECO:0000256" key="6">
    <source>
        <dbReference type="ARBA" id="ARBA00022679"/>
    </source>
</evidence>
<dbReference type="PANTHER" id="PTHR22749:SF6">
    <property type="entry name" value="RIBOFLAVIN KINASE"/>
    <property type="match status" value="1"/>
</dbReference>
<evidence type="ECO:0000259" key="16">
    <source>
        <dbReference type="SMART" id="SM00904"/>
    </source>
</evidence>
<evidence type="ECO:0000256" key="7">
    <source>
        <dbReference type="ARBA" id="ARBA00022695"/>
    </source>
</evidence>
<dbReference type="RefSeq" id="WP_126702985.1">
    <property type="nucleotide sequence ID" value="NZ_CP034593.1"/>
</dbReference>
<dbReference type="KEGG" id="flh:EJ997_01360"/>
<keyword evidence="9 15" id="KW-0418">Kinase</keyword>
<sequence length="339" mass="36980">MLVWRTPADIPSDFEGSVVTVGVFDGVHKGHRAVINEAVVEARLLGVPSVVLTFDPHPATVHNPDRTVPLVISVEDRLRRLEALDVDIVYVQHYTRVYSQATAEEFILDQLVGELKAKSIVVGEDARFGRDNSGDCDFLMDMADKHGFTATVVSDLEDDASGRRWSSTWLREVLDRGDVKAATKVLGRLHRLRGTVVHGHKRGRELGFPTANLQASSAGVVPKDGVYAGWLVRDVPGTSAVENLPAAISIGTNPQFDGKGRTVEAHVLGRADLDLYGEDIAIDLVAYLRPMVSFDRVETLLEQMDEDLRQSALALGVPVSGRVDPTQVTAGLQAEEFNL</sequence>
<dbReference type="CDD" id="cd02064">
    <property type="entry name" value="FAD_synthetase_N"/>
    <property type="match status" value="1"/>
</dbReference>
<keyword evidence="10 15" id="KW-0274">FAD</keyword>
<name>A0A3S9PUX8_9ACTO</name>
<keyword evidence="6 15" id="KW-0808">Transferase</keyword>
<dbReference type="InterPro" id="IPR004821">
    <property type="entry name" value="Cyt_trans-like"/>
</dbReference>
<comment type="pathway">
    <text evidence="3 15">Cofactor biosynthesis; FMN biosynthesis; FMN from riboflavin (ATP route): step 1/1.</text>
</comment>
<dbReference type="GO" id="GO:0009231">
    <property type="term" value="P:riboflavin biosynthetic process"/>
    <property type="evidence" value="ECO:0007669"/>
    <property type="project" value="InterPro"/>
</dbReference>
<organism evidence="17 18">
    <name type="scientific">Flaviflexus ciconiae</name>
    <dbReference type="NCBI Taxonomy" id="2496867"/>
    <lineage>
        <taxon>Bacteria</taxon>
        <taxon>Bacillati</taxon>
        <taxon>Actinomycetota</taxon>
        <taxon>Actinomycetes</taxon>
        <taxon>Actinomycetales</taxon>
        <taxon>Actinomycetaceae</taxon>
        <taxon>Flaviflexus</taxon>
    </lineage>
</organism>
<dbReference type="UniPathway" id="UPA00276">
    <property type="reaction ID" value="UER00406"/>
</dbReference>
<dbReference type="SUPFAM" id="SSF82114">
    <property type="entry name" value="Riboflavin kinase-like"/>
    <property type="match status" value="1"/>
</dbReference>
<comment type="pathway">
    <text evidence="2 15">Cofactor biosynthesis; FAD biosynthesis; FAD from FMN: step 1/1.</text>
</comment>
<comment type="catalytic activity">
    <reaction evidence="13 15">
        <text>riboflavin + ATP = FMN + ADP + H(+)</text>
        <dbReference type="Rhea" id="RHEA:14357"/>
        <dbReference type="ChEBI" id="CHEBI:15378"/>
        <dbReference type="ChEBI" id="CHEBI:30616"/>
        <dbReference type="ChEBI" id="CHEBI:57986"/>
        <dbReference type="ChEBI" id="CHEBI:58210"/>
        <dbReference type="ChEBI" id="CHEBI:456216"/>
        <dbReference type="EC" id="2.7.1.26"/>
    </reaction>
</comment>
<dbReference type="PIRSF" id="PIRSF004491">
    <property type="entry name" value="FAD_Synth"/>
    <property type="match status" value="1"/>
</dbReference>
<evidence type="ECO:0000256" key="1">
    <source>
        <dbReference type="ARBA" id="ARBA00002121"/>
    </source>
</evidence>
<evidence type="ECO:0000256" key="4">
    <source>
        <dbReference type="ARBA" id="ARBA00022630"/>
    </source>
</evidence>
<keyword evidence="18" id="KW-1185">Reference proteome</keyword>
<accession>A0A3S9PUX8</accession>
<dbReference type="PANTHER" id="PTHR22749">
    <property type="entry name" value="RIBOFLAVIN KINASE/FMN ADENYLYLTRANSFERASE"/>
    <property type="match status" value="1"/>
</dbReference>
<dbReference type="InterPro" id="IPR015865">
    <property type="entry name" value="Riboflavin_kinase_bac/euk"/>
</dbReference>
<keyword evidence="8 15" id="KW-0547">Nucleotide-binding</keyword>
<feature type="domain" description="Riboflavin kinase" evidence="16">
    <location>
        <begin position="185"/>
        <end position="316"/>
    </location>
</feature>
<dbReference type="SMART" id="SM00904">
    <property type="entry name" value="Flavokinase"/>
    <property type="match status" value="1"/>
</dbReference>
<evidence type="ECO:0000256" key="13">
    <source>
        <dbReference type="ARBA" id="ARBA00047880"/>
    </source>
</evidence>
<dbReference type="Pfam" id="PF01687">
    <property type="entry name" value="Flavokinase"/>
    <property type="match status" value="1"/>
</dbReference>
<dbReference type="AlphaFoldDB" id="A0A3S9PUX8"/>
<keyword evidence="11 15" id="KW-0067">ATP-binding</keyword>
<comment type="similarity">
    <text evidence="15">Belongs to the ribF family.</text>
</comment>
<dbReference type="OrthoDB" id="9803667at2"/>
<evidence type="ECO:0000256" key="8">
    <source>
        <dbReference type="ARBA" id="ARBA00022741"/>
    </source>
</evidence>
<dbReference type="InterPro" id="IPR023465">
    <property type="entry name" value="Riboflavin_kinase_dom_sf"/>
</dbReference>
<gene>
    <name evidence="17" type="ORF">EJ997_01360</name>
</gene>
<protein>
    <recommendedName>
        <fullName evidence="15">Riboflavin biosynthesis protein</fullName>
    </recommendedName>
    <domain>
        <recommendedName>
            <fullName evidence="15">Riboflavin kinase</fullName>
            <ecNumber evidence="15">2.7.1.26</ecNumber>
        </recommendedName>
        <alternativeName>
            <fullName evidence="15">Flavokinase</fullName>
        </alternativeName>
    </domain>
    <domain>
        <recommendedName>
            <fullName evidence="15">FMN adenylyltransferase</fullName>
            <ecNumber evidence="15">2.7.7.2</ecNumber>
        </recommendedName>
        <alternativeName>
            <fullName evidence="15">FAD pyrophosphorylase</fullName>
        </alternativeName>
        <alternativeName>
            <fullName evidence="15">FAD synthase</fullName>
        </alternativeName>
    </domain>
</protein>
<dbReference type="NCBIfam" id="NF004160">
    <property type="entry name" value="PRK05627.1-3"/>
    <property type="match status" value="1"/>
</dbReference>
<dbReference type="FunFam" id="2.40.30.30:FF:000003">
    <property type="entry name" value="Riboflavin biosynthesis protein"/>
    <property type="match status" value="1"/>
</dbReference>
<dbReference type="Proteomes" id="UP000280344">
    <property type="component" value="Chromosome"/>
</dbReference>
<evidence type="ECO:0000256" key="9">
    <source>
        <dbReference type="ARBA" id="ARBA00022777"/>
    </source>
</evidence>
<dbReference type="GO" id="GO:0008531">
    <property type="term" value="F:riboflavin kinase activity"/>
    <property type="evidence" value="ECO:0007669"/>
    <property type="project" value="UniProtKB-UniRule"/>
</dbReference>
<evidence type="ECO:0000256" key="12">
    <source>
        <dbReference type="ARBA" id="ARBA00023268"/>
    </source>
</evidence>
<keyword evidence="7 15" id="KW-0548">Nucleotidyltransferase</keyword>
<dbReference type="FunFam" id="3.40.50.620:FF:000021">
    <property type="entry name" value="Riboflavin biosynthesis protein"/>
    <property type="match status" value="1"/>
</dbReference>
<evidence type="ECO:0000256" key="11">
    <source>
        <dbReference type="ARBA" id="ARBA00022840"/>
    </source>
</evidence>
<dbReference type="GO" id="GO:0005524">
    <property type="term" value="F:ATP binding"/>
    <property type="evidence" value="ECO:0007669"/>
    <property type="project" value="UniProtKB-UniRule"/>
</dbReference>
<keyword evidence="4 15" id="KW-0285">Flavoprotein</keyword>
<dbReference type="InterPro" id="IPR023468">
    <property type="entry name" value="Riboflavin_kinase"/>
</dbReference>
<comment type="catalytic activity">
    <reaction evidence="14 15">
        <text>FMN + ATP + H(+) = FAD + diphosphate</text>
        <dbReference type="Rhea" id="RHEA:17237"/>
        <dbReference type="ChEBI" id="CHEBI:15378"/>
        <dbReference type="ChEBI" id="CHEBI:30616"/>
        <dbReference type="ChEBI" id="CHEBI:33019"/>
        <dbReference type="ChEBI" id="CHEBI:57692"/>
        <dbReference type="ChEBI" id="CHEBI:58210"/>
        <dbReference type="EC" id="2.7.7.2"/>
    </reaction>
</comment>
<dbReference type="Gene3D" id="2.40.30.30">
    <property type="entry name" value="Riboflavin kinase-like"/>
    <property type="match status" value="1"/>
</dbReference>
<reference evidence="17 18" key="1">
    <citation type="submission" date="2018-12" db="EMBL/GenBank/DDBJ databases">
        <title>Complete genome sequence of Flaviflexus sp. H23T48.</title>
        <authorList>
            <person name="Bae J.-W."/>
            <person name="Lee J.-Y."/>
        </authorList>
    </citation>
    <scope>NUCLEOTIDE SEQUENCE [LARGE SCALE GENOMIC DNA]</scope>
    <source>
        <strain evidence="17 18">H23T48</strain>
    </source>
</reference>
<dbReference type="SUPFAM" id="SSF52374">
    <property type="entry name" value="Nucleotidylyl transferase"/>
    <property type="match status" value="1"/>
</dbReference>
<dbReference type="GO" id="GO:0009398">
    <property type="term" value="P:FMN biosynthetic process"/>
    <property type="evidence" value="ECO:0007669"/>
    <property type="project" value="UniProtKB-UniRule"/>
</dbReference>
<dbReference type="EMBL" id="CP034593">
    <property type="protein sequence ID" value="AZQ76176.1"/>
    <property type="molecule type" value="Genomic_DNA"/>
</dbReference>
<comment type="function">
    <text evidence="1">Catalyzes the phosphorylation of riboflavin to FMN followed by the adenylation of FMN to FAD.</text>
</comment>
<evidence type="ECO:0000256" key="3">
    <source>
        <dbReference type="ARBA" id="ARBA00005201"/>
    </source>
</evidence>
<evidence type="ECO:0000256" key="10">
    <source>
        <dbReference type="ARBA" id="ARBA00022827"/>
    </source>
</evidence>
<evidence type="ECO:0000256" key="14">
    <source>
        <dbReference type="ARBA" id="ARBA00049494"/>
    </source>
</evidence>
<evidence type="ECO:0000313" key="18">
    <source>
        <dbReference type="Proteomes" id="UP000280344"/>
    </source>
</evidence>